<evidence type="ECO:0000313" key="2">
    <source>
        <dbReference type="Proteomes" id="UP000630923"/>
    </source>
</evidence>
<name>A0A919AW62_9PROT</name>
<dbReference type="AlphaFoldDB" id="A0A919AW62"/>
<reference evidence="1" key="1">
    <citation type="journal article" date="2014" name="Int. J. Syst. Evol. Microbiol.">
        <title>Complete genome sequence of Corynebacterium casei LMG S-19264T (=DSM 44701T), isolated from a smear-ripened cheese.</title>
        <authorList>
            <consortium name="US DOE Joint Genome Institute (JGI-PGF)"/>
            <person name="Walter F."/>
            <person name="Albersmeier A."/>
            <person name="Kalinowski J."/>
            <person name="Ruckert C."/>
        </authorList>
    </citation>
    <scope>NUCLEOTIDE SEQUENCE</scope>
    <source>
        <strain evidence="1">KCTC 42590</strain>
    </source>
</reference>
<sequence length="180" mass="19852">MGGHSLGGHLSSVFSALFPEKIDGIVHIACSFPFKGAYPGRTGRQIGLLCNLIPLFGLFWGYYPGKLVGFGGNEYLGVMQDWRMWARSGCFDTADFKDINQKMSNFTGQVVSIRMDQDDYATDQGLELAVSGFTAAKVDRVQLTEEHQGKYLGHFNWAKKPKGVAQSISDWISKTGEEQG</sequence>
<gene>
    <name evidence="1" type="ORF">GCM10017044_21730</name>
</gene>
<dbReference type="EMBL" id="BNCI01000002">
    <property type="protein sequence ID" value="GHF26431.1"/>
    <property type="molecule type" value="Genomic_DNA"/>
</dbReference>
<keyword evidence="2" id="KW-1185">Reference proteome</keyword>
<protein>
    <submittedName>
        <fullName evidence="1">Uncharacterized protein</fullName>
    </submittedName>
</protein>
<organism evidence="1 2">
    <name type="scientific">Kordiimonas sediminis</name>
    <dbReference type="NCBI Taxonomy" id="1735581"/>
    <lineage>
        <taxon>Bacteria</taxon>
        <taxon>Pseudomonadati</taxon>
        <taxon>Pseudomonadota</taxon>
        <taxon>Alphaproteobacteria</taxon>
        <taxon>Kordiimonadales</taxon>
        <taxon>Kordiimonadaceae</taxon>
        <taxon>Kordiimonas</taxon>
    </lineage>
</organism>
<dbReference type="InterPro" id="IPR029058">
    <property type="entry name" value="AB_hydrolase_fold"/>
</dbReference>
<accession>A0A919AW62</accession>
<comment type="caution">
    <text evidence="1">The sequence shown here is derived from an EMBL/GenBank/DDBJ whole genome shotgun (WGS) entry which is preliminary data.</text>
</comment>
<dbReference type="SUPFAM" id="SSF53474">
    <property type="entry name" value="alpha/beta-Hydrolases"/>
    <property type="match status" value="1"/>
</dbReference>
<reference evidence="1" key="2">
    <citation type="submission" date="2020-09" db="EMBL/GenBank/DDBJ databases">
        <authorList>
            <person name="Sun Q."/>
            <person name="Kim S."/>
        </authorList>
    </citation>
    <scope>NUCLEOTIDE SEQUENCE</scope>
    <source>
        <strain evidence="1">KCTC 42590</strain>
    </source>
</reference>
<evidence type="ECO:0000313" key="1">
    <source>
        <dbReference type="EMBL" id="GHF26431.1"/>
    </source>
</evidence>
<proteinExistence type="predicted"/>
<dbReference type="Gene3D" id="3.40.50.1820">
    <property type="entry name" value="alpha/beta hydrolase"/>
    <property type="match status" value="1"/>
</dbReference>
<dbReference type="Proteomes" id="UP000630923">
    <property type="component" value="Unassembled WGS sequence"/>
</dbReference>